<feature type="transmembrane region" description="Helical" evidence="1">
    <location>
        <begin position="20"/>
        <end position="44"/>
    </location>
</feature>
<dbReference type="AlphaFoldDB" id="A0A0A9G339"/>
<keyword evidence="1" id="KW-0812">Transmembrane</keyword>
<name>A0A0A9G339_ARUDO</name>
<keyword evidence="1" id="KW-1133">Transmembrane helix</keyword>
<protein>
    <submittedName>
        <fullName evidence="2">Uncharacterized protein</fullName>
    </submittedName>
</protein>
<dbReference type="EMBL" id="GBRH01182863">
    <property type="protein sequence ID" value="JAE15033.1"/>
    <property type="molecule type" value="Transcribed_RNA"/>
</dbReference>
<organism evidence="2">
    <name type="scientific">Arundo donax</name>
    <name type="common">Giant reed</name>
    <name type="synonym">Donax arundinaceus</name>
    <dbReference type="NCBI Taxonomy" id="35708"/>
    <lineage>
        <taxon>Eukaryota</taxon>
        <taxon>Viridiplantae</taxon>
        <taxon>Streptophyta</taxon>
        <taxon>Embryophyta</taxon>
        <taxon>Tracheophyta</taxon>
        <taxon>Spermatophyta</taxon>
        <taxon>Magnoliopsida</taxon>
        <taxon>Liliopsida</taxon>
        <taxon>Poales</taxon>
        <taxon>Poaceae</taxon>
        <taxon>PACMAD clade</taxon>
        <taxon>Arundinoideae</taxon>
        <taxon>Arundineae</taxon>
        <taxon>Arundo</taxon>
    </lineage>
</organism>
<accession>A0A0A9G339</accession>
<keyword evidence="1" id="KW-0472">Membrane</keyword>
<evidence type="ECO:0000256" key="1">
    <source>
        <dbReference type="SAM" id="Phobius"/>
    </source>
</evidence>
<reference evidence="2" key="1">
    <citation type="submission" date="2014-09" db="EMBL/GenBank/DDBJ databases">
        <authorList>
            <person name="Magalhaes I.L.F."/>
            <person name="Oliveira U."/>
            <person name="Santos F.R."/>
            <person name="Vidigal T.H.D.A."/>
            <person name="Brescovit A.D."/>
            <person name="Santos A.J."/>
        </authorList>
    </citation>
    <scope>NUCLEOTIDE SEQUENCE</scope>
    <source>
        <tissue evidence="2">Shoot tissue taken approximately 20 cm above the soil surface</tissue>
    </source>
</reference>
<evidence type="ECO:0000313" key="2">
    <source>
        <dbReference type="EMBL" id="JAE15033.1"/>
    </source>
</evidence>
<proteinExistence type="predicted"/>
<reference evidence="2" key="2">
    <citation type="journal article" date="2015" name="Data Brief">
        <title>Shoot transcriptome of the giant reed, Arundo donax.</title>
        <authorList>
            <person name="Barrero R.A."/>
            <person name="Guerrero F.D."/>
            <person name="Moolhuijzen P."/>
            <person name="Goolsby J.A."/>
            <person name="Tidwell J."/>
            <person name="Bellgard S.E."/>
            <person name="Bellgard M.I."/>
        </authorList>
    </citation>
    <scope>NUCLEOTIDE SEQUENCE</scope>
    <source>
        <tissue evidence="2">Shoot tissue taken approximately 20 cm above the soil surface</tissue>
    </source>
</reference>
<sequence length="52" mass="6007">MTGWTISKSISYKNLKKTCFMNYCVLLVALLEPILIEVNFQIFLSKPNLLVQ</sequence>